<keyword evidence="9" id="KW-1185">Reference proteome</keyword>
<dbReference type="EMBL" id="POTW01000006">
    <property type="protein sequence ID" value="PZF85764.1"/>
    <property type="molecule type" value="Genomic_DNA"/>
</dbReference>
<evidence type="ECO:0000256" key="2">
    <source>
        <dbReference type="ARBA" id="ARBA00022692"/>
    </source>
</evidence>
<feature type="domain" description="ABC transmembrane type-2" evidence="7">
    <location>
        <begin position="86"/>
        <end position="328"/>
    </location>
</feature>
<keyword evidence="5" id="KW-1003">Cell membrane</keyword>
<dbReference type="Pfam" id="PF01061">
    <property type="entry name" value="ABC2_membrane"/>
    <property type="match status" value="1"/>
</dbReference>
<dbReference type="Proteomes" id="UP000248764">
    <property type="component" value="Unassembled WGS sequence"/>
</dbReference>
<dbReference type="GO" id="GO:0005886">
    <property type="term" value="C:plasma membrane"/>
    <property type="evidence" value="ECO:0007669"/>
    <property type="project" value="UniProtKB-SubCell"/>
</dbReference>
<feature type="region of interest" description="Disordered" evidence="6">
    <location>
        <begin position="1"/>
        <end position="57"/>
    </location>
</feature>
<evidence type="ECO:0000256" key="5">
    <source>
        <dbReference type="RuleBase" id="RU361157"/>
    </source>
</evidence>
<feature type="transmembrane region" description="Helical" evidence="5">
    <location>
        <begin position="208"/>
        <end position="229"/>
    </location>
</feature>
<feature type="transmembrane region" description="Helical" evidence="5">
    <location>
        <begin position="126"/>
        <end position="150"/>
    </location>
</feature>
<evidence type="ECO:0000256" key="6">
    <source>
        <dbReference type="SAM" id="MobiDB-lite"/>
    </source>
</evidence>
<feature type="compositionally biased region" description="Basic and acidic residues" evidence="6">
    <location>
        <begin position="9"/>
        <end position="22"/>
    </location>
</feature>
<dbReference type="PANTHER" id="PTHR43229:SF2">
    <property type="entry name" value="NODULATION PROTEIN J"/>
    <property type="match status" value="1"/>
</dbReference>
<feature type="transmembrane region" description="Helical" evidence="5">
    <location>
        <begin position="88"/>
        <end position="106"/>
    </location>
</feature>
<comment type="subcellular location">
    <subcellularLocation>
        <location evidence="5">Cell membrane</location>
        <topology evidence="5">Multi-pass membrane protein</topology>
    </subcellularLocation>
    <subcellularLocation>
        <location evidence="1">Membrane</location>
        <topology evidence="1">Multi-pass membrane protein</topology>
    </subcellularLocation>
</comment>
<dbReference type="PROSITE" id="PS51012">
    <property type="entry name" value="ABC_TM2"/>
    <property type="match status" value="1"/>
</dbReference>
<name>A0A2W2BZA3_9ACTN</name>
<evidence type="ECO:0000256" key="1">
    <source>
        <dbReference type="ARBA" id="ARBA00004141"/>
    </source>
</evidence>
<dbReference type="InterPro" id="IPR051784">
    <property type="entry name" value="Nod_factor_ABC_transporter"/>
</dbReference>
<accession>A0A2W2BZA3</accession>
<dbReference type="AlphaFoldDB" id="A0A2W2BZA3"/>
<keyword evidence="2 5" id="KW-0812">Transmembrane</keyword>
<feature type="transmembrane region" description="Helical" evidence="5">
    <location>
        <begin position="307"/>
        <end position="325"/>
    </location>
</feature>
<sequence length="333" mass="36093">MDGGRPAAHRADRGADRVRDRAGAPAGRRGARPHRQPAHPGGRLPAAHRRAIPSRGGHAVSTVVSPARIARSRTTLEIKSYFRERDSVIFSFLFPIIMLGLFSVVFGGDDDTFSDAPGGGIDFARYFLPGMLASGIMLVSFQTLAIGLAIEREDGTLKRLRGTPMPPVAYFLGKVGMILVVGLAQIALLLAVAALAFGVELPTDPAKWLTFAWCYVLGTAGGTVLGIAYSSVPRSAKSASAVVVGPLIVLQFISGVFFVFNDLPSWLQNIASVFPLKWLAQGMRSVFLPDRFEQVEVSGSWQHGQTVLILSLWLIVGLVICVRRFRWQRRDDG</sequence>
<evidence type="ECO:0000313" key="8">
    <source>
        <dbReference type="EMBL" id="PZF85764.1"/>
    </source>
</evidence>
<gene>
    <name evidence="8" type="ORF">C1I92_03875</name>
</gene>
<reference evidence="8 9" key="1">
    <citation type="submission" date="2018-01" db="EMBL/GenBank/DDBJ databases">
        <title>Draft genome sequence of Jiangella sp. GTF31.</title>
        <authorList>
            <person name="Sahin N."/>
            <person name="Ay H."/>
            <person name="Saygin H."/>
        </authorList>
    </citation>
    <scope>NUCLEOTIDE SEQUENCE [LARGE SCALE GENOMIC DNA]</scope>
    <source>
        <strain evidence="8 9">GTF31</strain>
    </source>
</reference>
<evidence type="ECO:0000313" key="9">
    <source>
        <dbReference type="Proteomes" id="UP000248764"/>
    </source>
</evidence>
<comment type="caution">
    <text evidence="8">The sequence shown here is derived from an EMBL/GenBank/DDBJ whole genome shotgun (WGS) entry which is preliminary data.</text>
</comment>
<evidence type="ECO:0000256" key="3">
    <source>
        <dbReference type="ARBA" id="ARBA00022989"/>
    </source>
</evidence>
<dbReference type="GO" id="GO:0140359">
    <property type="term" value="F:ABC-type transporter activity"/>
    <property type="evidence" value="ECO:0007669"/>
    <property type="project" value="InterPro"/>
</dbReference>
<dbReference type="InterPro" id="IPR013525">
    <property type="entry name" value="ABC2_TM"/>
</dbReference>
<keyword evidence="5" id="KW-0813">Transport</keyword>
<protein>
    <recommendedName>
        <fullName evidence="5">Transport permease protein</fullName>
    </recommendedName>
</protein>
<dbReference type="PANTHER" id="PTHR43229">
    <property type="entry name" value="NODULATION PROTEIN J"/>
    <property type="match status" value="1"/>
</dbReference>
<proteinExistence type="inferred from homology"/>
<dbReference type="InterPro" id="IPR047817">
    <property type="entry name" value="ABC2_TM_bact-type"/>
</dbReference>
<evidence type="ECO:0000256" key="4">
    <source>
        <dbReference type="ARBA" id="ARBA00023136"/>
    </source>
</evidence>
<comment type="similarity">
    <text evidence="5">Belongs to the ABC-2 integral membrane protein family.</text>
</comment>
<feature type="transmembrane region" description="Helical" evidence="5">
    <location>
        <begin position="171"/>
        <end position="196"/>
    </location>
</feature>
<keyword evidence="4 5" id="KW-0472">Membrane</keyword>
<evidence type="ECO:0000259" key="7">
    <source>
        <dbReference type="PROSITE" id="PS51012"/>
    </source>
</evidence>
<organism evidence="8 9">
    <name type="scientific">Jiangella anatolica</name>
    <dbReference type="NCBI Taxonomy" id="2670374"/>
    <lineage>
        <taxon>Bacteria</taxon>
        <taxon>Bacillati</taxon>
        <taxon>Actinomycetota</taxon>
        <taxon>Actinomycetes</taxon>
        <taxon>Jiangellales</taxon>
        <taxon>Jiangellaceae</taxon>
        <taxon>Jiangella</taxon>
    </lineage>
</organism>
<feature type="transmembrane region" description="Helical" evidence="5">
    <location>
        <begin position="241"/>
        <end position="260"/>
    </location>
</feature>
<keyword evidence="3 5" id="KW-1133">Transmembrane helix</keyword>